<accession>A0AAD8UCU4</accession>
<dbReference type="RefSeq" id="XP_060359208.1">
    <property type="nucleotide sequence ID" value="XM_060501073.1"/>
</dbReference>
<gene>
    <name evidence="1" type="ORF">BDZ83DRAFT_108856</name>
</gene>
<sequence length="239" mass="25667">MLAALLKGFNSETTASSFNRNIGTLDAVITHQLEQLNFRQFQPPDESGTVDNPELKLAICLRITTRARLMSARIKLHRYRAFMDHPQILKKFESVPPSDSSFHLAQGINGNSSISEKAALVFPFSSNHSHKVCLDSATAIAAGLETLAGLGTYTTPAVCSANLAGFTLMMISHFQASADATGSSSSTGLDVQYQCKTELKVAINALNRFSNAFGFVKALKGQLVTAAVACDLYDVTSSN</sequence>
<dbReference type="AlphaFoldDB" id="A0AAD8UCU4"/>
<organism evidence="1 2">
    <name type="scientific">Glomerella acutata</name>
    <name type="common">Colletotrichum acutatum</name>
    <dbReference type="NCBI Taxonomy" id="27357"/>
    <lineage>
        <taxon>Eukaryota</taxon>
        <taxon>Fungi</taxon>
        <taxon>Dikarya</taxon>
        <taxon>Ascomycota</taxon>
        <taxon>Pezizomycotina</taxon>
        <taxon>Sordariomycetes</taxon>
        <taxon>Hypocreomycetidae</taxon>
        <taxon>Glomerellales</taxon>
        <taxon>Glomerellaceae</taxon>
        <taxon>Colletotrichum</taxon>
        <taxon>Colletotrichum acutatum species complex</taxon>
    </lineage>
</organism>
<keyword evidence="2" id="KW-1185">Reference proteome</keyword>
<proteinExistence type="predicted"/>
<evidence type="ECO:0000313" key="1">
    <source>
        <dbReference type="EMBL" id="KAK1711884.1"/>
    </source>
</evidence>
<name>A0AAD8UCU4_GLOAC</name>
<reference evidence="1" key="1">
    <citation type="submission" date="2021-12" db="EMBL/GenBank/DDBJ databases">
        <title>Comparative genomics, transcriptomics and evolutionary studies reveal genomic signatures of adaptation to plant cell wall in hemibiotrophic fungi.</title>
        <authorList>
            <consortium name="DOE Joint Genome Institute"/>
            <person name="Baroncelli R."/>
            <person name="Diaz J.F."/>
            <person name="Benocci T."/>
            <person name="Peng M."/>
            <person name="Battaglia E."/>
            <person name="Haridas S."/>
            <person name="Andreopoulos W."/>
            <person name="Labutti K."/>
            <person name="Pangilinan J."/>
            <person name="Floch G.L."/>
            <person name="Makela M.R."/>
            <person name="Henrissat B."/>
            <person name="Grigoriev I.V."/>
            <person name="Crouch J.A."/>
            <person name="De Vries R.P."/>
            <person name="Sukno S.A."/>
            <person name="Thon M.R."/>
        </authorList>
    </citation>
    <scope>NUCLEOTIDE SEQUENCE</scope>
    <source>
        <strain evidence="1">CBS 112980</strain>
    </source>
</reference>
<dbReference type="EMBL" id="JAHMHS010000155">
    <property type="protein sequence ID" value="KAK1711884.1"/>
    <property type="molecule type" value="Genomic_DNA"/>
</dbReference>
<evidence type="ECO:0000313" key="2">
    <source>
        <dbReference type="Proteomes" id="UP001244207"/>
    </source>
</evidence>
<protein>
    <submittedName>
        <fullName evidence="1">Uncharacterized protein</fullName>
    </submittedName>
</protein>
<dbReference type="Proteomes" id="UP001244207">
    <property type="component" value="Unassembled WGS sequence"/>
</dbReference>
<comment type="caution">
    <text evidence="1">The sequence shown here is derived from an EMBL/GenBank/DDBJ whole genome shotgun (WGS) entry which is preliminary data.</text>
</comment>
<dbReference type="GeneID" id="85384972"/>